<evidence type="ECO:0000313" key="2">
    <source>
        <dbReference type="EMBL" id="KAK0418562.1"/>
    </source>
</evidence>
<dbReference type="Proteomes" id="UP001175271">
    <property type="component" value="Unassembled WGS sequence"/>
</dbReference>
<dbReference type="InterPro" id="IPR006578">
    <property type="entry name" value="MADF-dom"/>
</dbReference>
<gene>
    <name evidence="2" type="ORF">QR680_013642</name>
</gene>
<accession>A0AA39M2L8</accession>
<dbReference type="Pfam" id="PF10545">
    <property type="entry name" value="MADF_DNA_bdg"/>
    <property type="match status" value="1"/>
</dbReference>
<dbReference type="AlphaFoldDB" id="A0AA39M2L8"/>
<sequence>MEGYQLTDDQRFEIINQVKMRPALWSKTEEATVGTVRREQYWDEVAAAISSSHKKIPSRVAKEAFRHMRDAFKKIMKKVNCDPVEAQAKGLVSWRFFADIAFLYEGPHGQIEDDYSLTESYMDDIKLSSCVKSEPDSSSRKRNYRYISATGEVFEGSPGPSEAMQLTLTPTQQPYDDGFARYGDLVTDVARRLDAKMLKHDLLDFKKAVTDLVHEYEKRMI</sequence>
<dbReference type="SMART" id="SM00595">
    <property type="entry name" value="MADF"/>
    <property type="match status" value="1"/>
</dbReference>
<comment type="caution">
    <text evidence="2">The sequence shown here is derived from an EMBL/GenBank/DDBJ whole genome shotgun (WGS) entry which is preliminary data.</text>
</comment>
<keyword evidence="3" id="KW-1185">Reference proteome</keyword>
<protein>
    <recommendedName>
        <fullName evidence="1">MADF domain-containing protein</fullName>
    </recommendedName>
</protein>
<name>A0AA39M2L8_9BILA</name>
<dbReference type="EMBL" id="JAUCMV010000002">
    <property type="protein sequence ID" value="KAK0418562.1"/>
    <property type="molecule type" value="Genomic_DNA"/>
</dbReference>
<dbReference type="PROSITE" id="PS51029">
    <property type="entry name" value="MADF"/>
    <property type="match status" value="1"/>
</dbReference>
<evidence type="ECO:0000259" key="1">
    <source>
        <dbReference type="PROSITE" id="PS51029"/>
    </source>
</evidence>
<reference evidence="2" key="1">
    <citation type="submission" date="2023-06" db="EMBL/GenBank/DDBJ databases">
        <title>Genomic analysis of the entomopathogenic nematode Steinernema hermaphroditum.</title>
        <authorList>
            <person name="Schwarz E.M."/>
            <person name="Heppert J.K."/>
            <person name="Baniya A."/>
            <person name="Schwartz H.T."/>
            <person name="Tan C.-H."/>
            <person name="Antoshechkin I."/>
            <person name="Sternberg P.W."/>
            <person name="Goodrich-Blair H."/>
            <person name="Dillman A.R."/>
        </authorList>
    </citation>
    <scope>NUCLEOTIDE SEQUENCE</scope>
    <source>
        <strain evidence="2">PS9179</strain>
        <tissue evidence="2">Whole animal</tissue>
    </source>
</reference>
<evidence type="ECO:0000313" key="3">
    <source>
        <dbReference type="Proteomes" id="UP001175271"/>
    </source>
</evidence>
<proteinExistence type="predicted"/>
<feature type="domain" description="MADF" evidence="1">
    <location>
        <begin position="13"/>
        <end position="108"/>
    </location>
</feature>
<organism evidence="2 3">
    <name type="scientific">Steinernema hermaphroditum</name>
    <dbReference type="NCBI Taxonomy" id="289476"/>
    <lineage>
        <taxon>Eukaryota</taxon>
        <taxon>Metazoa</taxon>
        <taxon>Ecdysozoa</taxon>
        <taxon>Nematoda</taxon>
        <taxon>Chromadorea</taxon>
        <taxon>Rhabditida</taxon>
        <taxon>Tylenchina</taxon>
        <taxon>Panagrolaimomorpha</taxon>
        <taxon>Strongyloidoidea</taxon>
        <taxon>Steinernematidae</taxon>
        <taxon>Steinernema</taxon>
    </lineage>
</organism>